<evidence type="ECO:0000313" key="5">
    <source>
        <dbReference type="Proteomes" id="UP001058290"/>
    </source>
</evidence>
<gene>
    <name evidence="4" type="ORF">N4T19_17265</name>
</gene>
<dbReference type="Pfam" id="PF01841">
    <property type="entry name" value="Transglut_core"/>
    <property type="match status" value="1"/>
</dbReference>
<feature type="transmembrane region" description="Helical" evidence="2">
    <location>
        <begin position="1048"/>
        <end position="1069"/>
    </location>
</feature>
<proteinExistence type="predicted"/>
<keyword evidence="2" id="KW-1133">Transmembrane helix</keyword>
<dbReference type="Proteomes" id="UP001058290">
    <property type="component" value="Chromosome"/>
</dbReference>
<keyword evidence="5" id="KW-1185">Reference proteome</keyword>
<accession>A0ABY5ZTY6</accession>
<reference evidence="4" key="1">
    <citation type="submission" date="2022-09" db="EMBL/GenBank/DDBJ databases">
        <title>Bacterial diversity in gut of crayfish and pufferfish.</title>
        <authorList>
            <person name="Huang Y."/>
        </authorList>
    </citation>
    <scope>NUCLEOTIDE SEQUENCE</scope>
    <source>
        <strain evidence="4">PR12</strain>
    </source>
</reference>
<evidence type="ECO:0000256" key="1">
    <source>
        <dbReference type="SAM" id="MobiDB-lite"/>
    </source>
</evidence>
<keyword evidence="2" id="KW-0812">Transmembrane</keyword>
<feature type="transmembrane region" description="Helical" evidence="2">
    <location>
        <begin position="1075"/>
        <end position="1093"/>
    </location>
</feature>
<feature type="domain" description="Transglutaminase-like" evidence="3">
    <location>
        <begin position="314"/>
        <end position="470"/>
    </location>
</feature>
<feature type="region of interest" description="Disordered" evidence="1">
    <location>
        <begin position="107"/>
        <end position="131"/>
    </location>
</feature>
<dbReference type="RefSeq" id="WP_260718625.1">
    <property type="nucleotide sequence ID" value="NZ_CP104377.1"/>
</dbReference>
<protein>
    <submittedName>
        <fullName evidence="4">Transglutaminase</fullName>
    </submittedName>
</protein>
<dbReference type="Gene3D" id="3.10.620.30">
    <property type="match status" value="1"/>
</dbReference>
<organism evidence="4 5">
    <name type="scientific">Comamonas squillarum</name>
    <dbReference type="NCBI Taxonomy" id="2977320"/>
    <lineage>
        <taxon>Bacteria</taxon>
        <taxon>Pseudomonadati</taxon>
        <taxon>Pseudomonadota</taxon>
        <taxon>Betaproteobacteria</taxon>
        <taxon>Burkholderiales</taxon>
        <taxon>Comamonadaceae</taxon>
        <taxon>Comamonas</taxon>
    </lineage>
</organism>
<keyword evidence="2" id="KW-0472">Membrane</keyword>
<evidence type="ECO:0000313" key="4">
    <source>
        <dbReference type="EMBL" id="UXC17437.1"/>
    </source>
</evidence>
<name>A0ABY5ZTY6_9BURK</name>
<evidence type="ECO:0000259" key="3">
    <source>
        <dbReference type="Pfam" id="PF01841"/>
    </source>
</evidence>
<dbReference type="EMBL" id="CP104377">
    <property type="protein sequence ID" value="UXC17437.1"/>
    <property type="molecule type" value="Genomic_DNA"/>
</dbReference>
<feature type="transmembrane region" description="Helical" evidence="2">
    <location>
        <begin position="1014"/>
        <end position="1036"/>
    </location>
</feature>
<dbReference type="InterPro" id="IPR038765">
    <property type="entry name" value="Papain-like_cys_pep_sf"/>
</dbReference>
<sequence>MTNRQMAAAAGDAATDAVMRGFKKIVRPVAYVVAAAHIALALQPLSAIAQEKGQQAYNPMAQSQMQRLQAWDAKLKAANYQAQKMEQAGSQRLQELIAQAGEQTRDLQVQQSLAQPQQKKAGPAPIYNAKTTPESLRNTLAAIQDESGIAREDLRSMRAELVQKGLGAEILARHDAAAAEFELKVQKLDALAARLLGNNGGLAAKSAAAINSTDLQALGALLAQGAPQKKITTSPELPWRTPTPTKREPAQTRQAWSEQLGLPMGQAALQSAPVTKLTTVGGVQFTVPPSADQAPSDADLGETDEIVLTDAIKAKAAELGKNPVAIQNWVRNHIEWVPTWGAVQTADTVLASGRGNAFDIASLAIALLRASNIPARYQLGTIELPVAQTMNWVGGAQVPAAAQQLMAQGGIANTGIIMNGKIASIRMEHVWASAYVNYAASKGAVDGGADASPPQHPNINANANGWLPLDASYKQYQYAPGMDLQKAVPLDAKALLDSAQLGATVNEAEGWVQNLNQAAVQNQMQQYQAQLQSYINSQNAGATVGDVIGKKIIAERMPSTLSGQLPYTVVTENPATSRIPASLQHQFQYSLMDQWGEQILSYTAKVSQLAGKRITLSYVPADKATEDLIASYLPKPHADGSPIQPSELPTSLPGYLIRLNPQINVDGQVVARSSMGLTMGTDLQGQGGFTQYSNPTQWDLTPDSSHVVGQATAIGISAGGISAKQLEVLKARLNNTKSQLQANDVQNLTGEKVSGDLLTAVIWSWFAVAESHNRLSQNQTGVMETPGLSYGLFHAAASPVYSWGVVRQVRFPGVNLDIGHIRNLTWAKDNDKSKWIGYNRIRGQFMSALEHAVPERFFNDSAQCNLVGAANPVAGLPSCPEGISAVKAIGLATAEGQKIYTITQKIYANHPNIVNAALSAHSYETQMKVGQALAAGKEVTIHERPIIVHGWKGAGFISIDPETGAGAYTIEGGSNGGWLTLLSAALAGLVDALITKLRNPNAVNGPLNELTRSYYINLAAKAATILSFIVSIVDIVQNPDLSTPKKVAQILMVLSFSVAAMEGAAALGLFFANPITGAVLGVLLAVALAYFLMELNMAIAEL</sequence>
<dbReference type="InterPro" id="IPR002931">
    <property type="entry name" value="Transglutaminase-like"/>
</dbReference>
<feature type="compositionally biased region" description="Low complexity" evidence="1">
    <location>
        <begin position="108"/>
        <end position="118"/>
    </location>
</feature>
<evidence type="ECO:0000256" key="2">
    <source>
        <dbReference type="SAM" id="Phobius"/>
    </source>
</evidence>
<dbReference type="SUPFAM" id="SSF54001">
    <property type="entry name" value="Cysteine proteinases"/>
    <property type="match status" value="1"/>
</dbReference>